<feature type="domain" description="LytR/CpsA/Psr regulator C-terminal" evidence="5">
    <location>
        <begin position="410"/>
        <end position="501"/>
    </location>
</feature>
<evidence type="ECO:0000256" key="1">
    <source>
        <dbReference type="ARBA" id="ARBA00006068"/>
    </source>
</evidence>
<dbReference type="AlphaFoldDB" id="A0A221NY40"/>
<evidence type="ECO:0000313" key="7">
    <source>
        <dbReference type="Proteomes" id="UP000031501"/>
    </source>
</evidence>
<sequence length="540" mass="58025">MARSSVEEEGVVPRARRAGGRGTSSETDHGGNGQRRSSGHRRGAGSGPPRPRRRILRWSAITLAVVILGTAGAGYLYYEHLNANIQKDKLNLGDTDVPKATPNAAGQTPLNVLLIGSDSRNTKEDLKLGGSKADVGRPPLADVQMLVHVSADRTNMSVVSLPRDTMIPIPKCTDPHTGKQYPALSLAMANESLGRGGPGCTVATWQKLTHIHIDHFMMVDFSGVVSMADAIGGVPVCVKQNVWSHTSEGHGSGLKLKKGTTYVKGEQALEWLRTRYGFEDGTDLGRTHAQHMYMNAMVRQLRENATLSNPGKMRDLAETATKSLKVDEDLGTIKKLYDLSEEFKKVPTKRITMTTLPTEQWSRDHNRLVPTHDADQLISMVRDDIPLDGRGTKHKAEQKSKDPAAPDDRIAVQVRNGTGADGQAPAPQRAGAVAQILRSKGFTEVTVDATAAAETRTSVLFPSADLEGDAQAVAEGLGVPLKQVRKSTDVSGVTLIVGADWRTGTAYKAAKEPTTAPSSAAVLPGDKKDACMTVQKGFTW</sequence>
<proteinExistence type="inferred from homology"/>
<comment type="similarity">
    <text evidence="1">Belongs to the LytR/CpsA/Psr (LCP) family.</text>
</comment>
<dbReference type="PANTHER" id="PTHR33392">
    <property type="entry name" value="POLYISOPRENYL-TEICHOIC ACID--PEPTIDOGLYCAN TEICHOIC ACID TRANSFERASE TAGU"/>
    <property type="match status" value="1"/>
</dbReference>
<evidence type="ECO:0000313" key="6">
    <source>
        <dbReference type="EMBL" id="ASN24812.1"/>
    </source>
</evidence>
<dbReference type="STRING" id="1355015.LK06_011945"/>
<dbReference type="EMBL" id="CP022433">
    <property type="protein sequence ID" value="ASN24812.1"/>
    <property type="molecule type" value="Genomic_DNA"/>
</dbReference>
<dbReference type="OrthoDB" id="9782542at2"/>
<dbReference type="Pfam" id="PF03816">
    <property type="entry name" value="LytR_cpsA_psr"/>
    <property type="match status" value="1"/>
</dbReference>
<dbReference type="InterPro" id="IPR027381">
    <property type="entry name" value="LytR/CpsA/Psr_C"/>
</dbReference>
<name>A0A221NY40_9ACTN</name>
<evidence type="ECO:0000259" key="4">
    <source>
        <dbReference type="Pfam" id="PF03816"/>
    </source>
</evidence>
<feature type="domain" description="Cell envelope-related transcriptional attenuator" evidence="4">
    <location>
        <begin position="141"/>
        <end position="302"/>
    </location>
</feature>
<reference evidence="6 7" key="1">
    <citation type="submission" date="2017-07" db="EMBL/GenBank/DDBJ databases">
        <title>Genome sequence of Streptomyces pluripotens MUSC 137T.</title>
        <authorList>
            <person name="Ser H.-L."/>
            <person name="Lee L.-H."/>
        </authorList>
    </citation>
    <scope>NUCLEOTIDE SEQUENCE [LARGE SCALE GENOMIC DNA]</scope>
    <source>
        <strain evidence="6 7">MUSC 137</strain>
    </source>
</reference>
<feature type="transmembrane region" description="Helical" evidence="3">
    <location>
        <begin position="55"/>
        <end position="78"/>
    </location>
</feature>
<keyword evidence="3" id="KW-1133">Transmembrane helix</keyword>
<keyword evidence="3" id="KW-0812">Transmembrane</keyword>
<accession>A0A221NY40</accession>
<keyword evidence="7" id="KW-1185">Reference proteome</keyword>
<feature type="region of interest" description="Disordered" evidence="2">
    <location>
        <begin position="385"/>
        <end position="407"/>
    </location>
</feature>
<gene>
    <name evidence="6" type="ORF">LK07_13075</name>
</gene>
<dbReference type="Proteomes" id="UP000031501">
    <property type="component" value="Chromosome"/>
</dbReference>
<dbReference type="NCBIfam" id="TIGR00350">
    <property type="entry name" value="lytR_cpsA_psr"/>
    <property type="match status" value="1"/>
</dbReference>
<dbReference type="InterPro" id="IPR004474">
    <property type="entry name" value="LytR_CpsA_psr"/>
</dbReference>
<protein>
    <submittedName>
        <fullName evidence="6">Transcriptional regulator</fullName>
    </submittedName>
</protein>
<organism evidence="6 7">
    <name type="scientific">Streptomyces pluripotens</name>
    <dbReference type="NCBI Taxonomy" id="1355015"/>
    <lineage>
        <taxon>Bacteria</taxon>
        <taxon>Bacillati</taxon>
        <taxon>Actinomycetota</taxon>
        <taxon>Actinomycetes</taxon>
        <taxon>Kitasatosporales</taxon>
        <taxon>Streptomycetaceae</taxon>
        <taxon>Streptomyces</taxon>
    </lineage>
</organism>
<dbReference type="Gene3D" id="3.40.630.190">
    <property type="entry name" value="LCP protein"/>
    <property type="match status" value="1"/>
</dbReference>
<dbReference type="Pfam" id="PF13399">
    <property type="entry name" value="LytR_C"/>
    <property type="match status" value="1"/>
</dbReference>
<evidence type="ECO:0000256" key="2">
    <source>
        <dbReference type="SAM" id="MobiDB-lite"/>
    </source>
</evidence>
<evidence type="ECO:0000259" key="5">
    <source>
        <dbReference type="Pfam" id="PF13399"/>
    </source>
</evidence>
<dbReference type="RefSeq" id="WP_078858970.1">
    <property type="nucleotide sequence ID" value="NZ_CP021080.1"/>
</dbReference>
<dbReference type="KEGG" id="splu:LK06_011945"/>
<evidence type="ECO:0000256" key="3">
    <source>
        <dbReference type="SAM" id="Phobius"/>
    </source>
</evidence>
<dbReference type="Gene3D" id="3.30.70.2390">
    <property type="match status" value="1"/>
</dbReference>
<feature type="region of interest" description="Disordered" evidence="2">
    <location>
        <begin position="1"/>
        <end position="52"/>
    </location>
</feature>
<dbReference type="InterPro" id="IPR050922">
    <property type="entry name" value="LytR/CpsA/Psr_CW_biosynth"/>
</dbReference>
<keyword evidence="3" id="KW-0472">Membrane</keyword>
<dbReference type="PANTHER" id="PTHR33392:SF6">
    <property type="entry name" value="POLYISOPRENYL-TEICHOIC ACID--PEPTIDOGLYCAN TEICHOIC ACID TRANSFERASE TAGU"/>
    <property type="match status" value="1"/>
</dbReference>